<keyword evidence="1" id="KW-0175">Coiled coil</keyword>
<sequence length="41" mass="4719">MAEGHILDIAQVRDRLSQLEDDLSKADYDRLASIFPVFTLR</sequence>
<reference evidence="2 3" key="1">
    <citation type="journal article" date="2014" name="Nature">
        <title>An environmental bacterial taxon with a large and distinct metabolic repertoire.</title>
        <authorList>
            <person name="Wilson M.C."/>
            <person name="Mori T."/>
            <person name="Ruckert C."/>
            <person name="Uria A.R."/>
            <person name="Helf M.J."/>
            <person name="Takada K."/>
            <person name="Gernert C."/>
            <person name="Steffens U.A."/>
            <person name="Heycke N."/>
            <person name="Schmitt S."/>
            <person name="Rinke C."/>
            <person name="Helfrich E.J."/>
            <person name="Brachmann A.O."/>
            <person name="Gurgui C."/>
            <person name="Wakimoto T."/>
            <person name="Kracht M."/>
            <person name="Crusemann M."/>
            <person name="Hentschel U."/>
            <person name="Abe I."/>
            <person name="Matsunaga S."/>
            <person name="Kalinowski J."/>
            <person name="Takeyama H."/>
            <person name="Piel J."/>
        </authorList>
    </citation>
    <scope>NUCLEOTIDE SEQUENCE [LARGE SCALE GENOMIC DNA]</scope>
    <source>
        <strain evidence="3">TSY2</strain>
    </source>
</reference>
<comment type="caution">
    <text evidence="2">The sequence shown here is derived from an EMBL/GenBank/DDBJ whole genome shotgun (WGS) entry which is preliminary data.</text>
</comment>
<evidence type="ECO:0000313" key="3">
    <source>
        <dbReference type="Proteomes" id="UP000019140"/>
    </source>
</evidence>
<proteinExistence type="predicted"/>
<keyword evidence="3" id="KW-1185">Reference proteome</keyword>
<dbReference type="Proteomes" id="UP000019140">
    <property type="component" value="Unassembled WGS sequence"/>
</dbReference>
<evidence type="ECO:0000313" key="2">
    <source>
        <dbReference type="EMBL" id="ETX00560.1"/>
    </source>
</evidence>
<accession>W4LRP8</accession>
<protein>
    <submittedName>
        <fullName evidence="2">Uncharacterized protein</fullName>
    </submittedName>
</protein>
<dbReference type="EMBL" id="AZHX01001716">
    <property type="protein sequence ID" value="ETX00560.1"/>
    <property type="molecule type" value="Genomic_DNA"/>
</dbReference>
<dbReference type="AlphaFoldDB" id="W4LRP8"/>
<gene>
    <name evidence="2" type="ORF">ETSY2_38845</name>
</gene>
<dbReference type="HOGENOM" id="CLU_3267310_0_0_7"/>
<name>W4LRP8_9BACT</name>
<evidence type="ECO:0000256" key="1">
    <source>
        <dbReference type="SAM" id="Coils"/>
    </source>
</evidence>
<feature type="coiled-coil region" evidence="1">
    <location>
        <begin position="2"/>
        <end position="29"/>
    </location>
</feature>
<organism evidence="2 3">
    <name type="scientific">Candidatus Entotheonella gemina</name>
    <dbReference type="NCBI Taxonomy" id="1429439"/>
    <lineage>
        <taxon>Bacteria</taxon>
        <taxon>Pseudomonadati</taxon>
        <taxon>Nitrospinota/Tectimicrobiota group</taxon>
        <taxon>Candidatus Tectimicrobiota</taxon>
        <taxon>Candidatus Entotheonellia</taxon>
        <taxon>Candidatus Entotheonellales</taxon>
        <taxon>Candidatus Entotheonellaceae</taxon>
        <taxon>Candidatus Entotheonella</taxon>
    </lineage>
</organism>